<feature type="compositionally biased region" description="Basic and acidic residues" evidence="1">
    <location>
        <begin position="58"/>
        <end position="71"/>
    </location>
</feature>
<dbReference type="EMBL" id="OV696703">
    <property type="protein sequence ID" value="CAH1251077.1"/>
    <property type="molecule type" value="Genomic_DNA"/>
</dbReference>
<evidence type="ECO:0000256" key="1">
    <source>
        <dbReference type="SAM" id="MobiDB-lite"/>
    </source>
</evidence>
<accession>A0A8J9ZCD6</accession>
<keyword evidence="3" id="KW-1185">Reference proteome</keyword>
<protein>
    <submittedName>
        <fullName evidence="2">Hypp8990 protein</fullName>
    </submittedName>
</protein>
<proteinExistence type="predicted"/>
<dbReference type="AlphaFoldDB" id="A0A8J9ZCD6"/>
<dbReference type="Pfam" id="PF23670">
    <property type="entry name" value="PIGBOS1"/>
    <property type="match status" value="1"/>
</dbReference>
<name>A0A8J9ZCD6_BRALA</name>
<organism evidence="2 3">
    <name type="scientific">Branchiostoma lanceolatum</name>
    <name type="common">Common lancelet</name>
    <name type="synonym">Amphioxus lanceolatum</name>
    <dbReference type="NCBI Taxonomy" id="7740"/>
    <lineage>
        <taxon>Eukaryota</taxon>
        <taxon>Metazoa</taxon>
        <taxon>Chordata</taxon>
        <taxon>Cephalochordata</taxon>
        <taxon>Leptocardii</taxon>
        <taxon>Amphioxiformes</taxon>
        <taxon>Branchiostomatidae</taxon>
        <taxon>Branchiostoma</taxon>
    </lineage>
</organism>
<dbReference type="InterPro" id="IPR057394">
    <property type="entry name" value="PIGBOS1"/>
</dbReference>
<reference evidence="2" key="1">
    <citation type="submission" date="2022-01" db="EMBL/GenBank/DDBJ databases">
        <authorList>
            <person name="Braso-Vives M."/>
        </authorList>
    </citation>
    <scope>NUCLEOTIDE SEQUENCE</scope>
</reference>
<feature type="region of interest" description="Disordered" evidence="1">
    <location>
        <begin position="34"/>
        <end position="71"/>
    </location>
</feature>
<sequence length="71" mass="8127">MRLGKLEIAAVLGIGWMTGLYIYKPLLEKYRREELKDVPSSTAGDRTEQQEGTTRTQDIAKEQDQKERTGQ</sequence>
<evidence type="ECO:0000313" key="2">
    <source>
        <dbReference type="EMBL" id="CAH1251077.1"/>
    </source>
</evidence>
<evidence type="ECO:0000313" key="3">
    <source>
        <dbReference type="Proteomes" id="UP000838412"/>
    </source>
</evidence>
<dbReference type="Proteomes" id="UP000838412">
    <property type="component" value="Chromosome 18"/>
</dbReference>
<dbReference type="OrthoDB" id="4093673at2759"/>
<gene>
    <name evidence="2" type="primary">Hypp8990</name>
    <name evidence="2" type="ORF">BLAG_LOCUS11573</name>
</gene>